<sequence>MATTVRPTAAADGVPDVPGHLTRADRTELLRAMLSMRLIEERAMSLYRQGRVPGSFYDGFGQEAVSAGAAFAMAAEDRLCILHRDLAAHVVRGVEPARILAQYMGRATGVTRGRDGNVHFGDKDRGCVGMVSMLPDMMLVATGMAMAFKLRGEARAALTFFGDGSTSRGDFHEALNWAAVQRLPVIFVLENNQYAYSTPTALQYAVPPIERAGAYGMPGETVDGNDVEAMFEAVRVARERAVAGGGPTLIEAQTMRMHGHAAHDDMRYVPAEQLAAWRERDPIDLQERRLKALEEPVDVAALRAEVQAEVDAATETALAAPMPDPATARDGVFAEEAVPLGDGRAPWSGFAREAAR</sequence>
<organism evidence="6 7">
    <name type="scientific">Conexibacter arvalis</name>
    <dbReference type="NCBI Taxonomy" id="912552"/>
    <lineage>
        <taxon>Bacteria</taxon>
        <taxon>Bacillati</taxon>
        <taxon>Actinomycetota</taxon>
        <taxon>Thermoleophilia</taxon>
        <taxon>Solirubrobacterales</taxon>
        <taxon>Conexibacteraceae</taxon>
        <taxon>Conexibacter</taxon>
    </lineage>
</organism>
<accession>A0A840ILL4</accession>
<evidence type="ECO:0000256" key="3">
    <source>
        <dbReference type="ARBA" id="ARBA00023052"/>
    </source>
</evidence>
<protein>
    <recommendedName>
        <fullName evidence="4">2-oxoisovalerate dehydrogenase subunit alpha</fullName>
        <ecNumber evidence="4">1.2.4.4</ecNumber>
    </recommendedName>
    <alternativeName>
        <fullName evidence="4">Branched-chain alpha-keto acid dehydrogenase E1 component alpha chain</fullName>
    </alternativeName>
</protein>
<gene>
    <name evidence="6" type="ORF">BDZ31_004652</name>
</gene>
<comment type="caution">
    <text evidence="6">The sequence shown here is derived from an EMBL/GenBank/DDBJ whole genome shotgun (WGS) entry which is preliminary data.</text>
</comment>
<dbReference type="Proteomes" id="UP000585272">
    <property type="component" value="Unassembled WGS sequence"/>
</dbReference>
<dbReference type="GO" id="GO:0000287">
    <property type="term" value="F:magnesium ion binding"/>
    <property type="evidence" value="ECO:0007669"/>
    <property type="project" value="UniProtKB-ARBA"/>
</dbReference>
<dbReference type="InterPro" id="IPR050771">
    <property type="entry name" value="Alpha-ketoacid_DH_E1_comp"/>
</dbReference>
<name>A0A840ILL4_9ACTN</name>
<dbReference type="GO" id="GO:0009083">
    <property type="term" value="P:branched-chain amino acid catabolic process"/>
    <property type="evidence" value="ECO:0007669"/>
    <property type="project" value="TreeGrafter"/>
</dbReference>
<keyword evidence="6" id="KW-0670">Pyruvate</keyword>
<dbReference type="PANTHER" id="PTHR43380">
    <property type="entry name" value="2-OXOISOVALERATE DEHYDROGENASE SUBUNIT ALPHA, MITOCHONDRIAL"/>
    <property type="match status" value="1"/>
</dbReference>
<dbReference type="Pfam" id="PF00676">
    <property type="entry name" value="E1_dh"/>
    <property type="match status" value="1"/>
</dbReference>
<keyword evidence="2 4" id="KW-0560">Oxidoreductase</keyword>
<comment type="function">
    <text evidence="4">The branched-chain alpha-keto dehydrogenase complex catalyzes the overall conversion of alpha-keto acids to acyl-CoA and CO(2). It contains multiple copies of three enzymatic components: branched-chain alpha-keto acid decarboxylase (E1), lipoamide acyltransferase (E2) and lipoamide dehydrogenase (E3).</text>
</comment>
<comment type="similarity">
    <text evidence="4">Belongs to the BCKDHA family.</text>
</comment>
<dbReference type="GO" id="GO:0003863">
    <property type="term" value="F:branched-chain 2-oxo acid dehydrogenase activity"/>
    <property type="evidence" value="ECO:0007669"/>
    <property type="project" value="UniProtKB-EC"/>
</dbReference>
<comment type="cofactor">
    <cofactor evidence="1 4">
        <name>thiamine diphosphate</name>
        <dbReference type="ChEBI" id="CHEBI:58937"/>
    </cofactor>
</comment>
<dbReference type="RefSeq" id="WP_183345601.1">
    <property type="nucleotide sequence ID" value="NZ_JACHNU010000010.1"/>
</dbReference>
<dbReference type="EMBL" id="JACHNU010000010">
    <property type="protein sequence ID" value="MBB4665033.1"/>
    <property type="molecule type" value="Genomic_DNA"/>
</dbReference>
<evidence type="ECO:0000313" key="6">
    <source>
        <dbReference type="EMBL" id="MBB4665033.1"/>
    </source>
</evidence>
<proteinExistence type="inferred from homology"/>
<evidence type="ECO:0000256" key="2">
    <source>
        <dbReference type="ARBA" id="ARBA00023002"/>
    </source>
</evidence>
<comment type="catalytic activity">
    <reaction evidence="4">
        <text>N(6)-[(R)-lipoyl]-L-lysyl-[protein] + 3-methyl-2-oxobutanoate + H(+) = N(6)-[(R)-S(8)-2-methylpropanoyldihydrolipoyl]-L-lysyl-[protein] + CO2</text>
        <dbReference type="Rhea" id="RHEA:13457"/>
        <dbReference type="Rhea" id="RHEA-COMP:10474"/>
        <dbReference type="Rhea" id="RHEA-COMP:10497"/>
        <dbReference type="ChEBI" id="CHEBI:11851"/>
        <dbReference type="ChEBI" id="CHEBI:15378"/>
        <dbReference type="ChEBI" id="CHEBI:16526"/>
        <dbReference type="ChEBI" id="CHEBI:83099"/>
        <dbReference type="ChEBI" id="CHEBI:83142"/>
        <dbReference type="EC" id="1.2.4.4"/>
    </reaction>
</comment>
<dbReference type="Gene3D" id="3.40.50.970">
    <property type="match status" value="1"/>
</dbReference>
<dbReference type="PANTHER" id="PTHR43380:SF1">
    <property type="entry name" value="2-OXOISOVALERATE DEHYDROGENASE SUBUNIT ALPHA, MITOCHONDRIAL"/>
    <property type="match status" value="1"/>
</dbReference>
<evidence type="ECO:0000259" key="5">
    <source>
        <dbReference type="Pfam" id="PF00676"/>
    </source>
</evidence>
<evidence type="ECO:0000256" key="4">
    <source>
        <dbReference type="RuleBase" id="RU365014"/>
    </source>
</evidence>
<keyword evidence="7" id="KW-1185">Reference proteome</keyword>
<reference evidence="6 7" key="1">
    <citation type="submission" date="2020-08" db="EMBL/GenBank/DDBJ databases">
        <title>Genomic Encyclopedia of Archaeal and Bacterial Type Strains, Phase II (KMG-II): from individual species to whole genera.</title>
        <authorList>
            <person name="Goeker M."/>
        </authorList>
    </citation>
    <scope>NUCLEOTIDE SEQUENCE [LARGE SCALE GENOMIC DNA]</scope>
    <source>
        <strain evidence="6 7">DSM 23288</strain>
    </source>
</reference>
<keyword evidence="3 4" id="KW-0786">Thiamine pyrophosphate</keyword>
<dbReference type="AlphaFoldDB" id="A0A840ILL4"/>
<dbReference type="InterPro" id="IPR001017">
    <property type="entry name" value="DH_E1"/>
</dbReference>
<dbReference type="CDD" id="cd02000">
    <property type="entry name" value="TPP_E1_PDC_ADC_BCADC"/>
    <property type="match status" value="1"/>
</dbReference>
<evidence type="ECO:0000313" key="7">
    <source>
        <dbReference type="Proteomes" id="UP000585272"/>
    </source>
</evidence>
<dbReference type="InterPro" id="IPR029061">
    <property type="entry name" value="THDP-binding"/>
</dbReference>
<feature type="domain" description="Dehydrogenase E1 component" evidence="5">
    <location>
        <begin position="32"/>
        <end position="325"/>
    </location>
</feature>
<evidence type="ECO:0000256" key="1">
    <source>
        <dbReference type="ARBA" id="ARBA00001964"/>
    </source>
</evidence>
<dbReference type="SUPFAM" id="SSF52518">
    <property type="entry name" value="Thiamin diphosphate-binding fold (THDP-binding)"/>
    <property type="match status" value="1"/>
</dbReference>
<dbReference type="EC" id="1.2.4.4" evidence="4"/>